<dbReference type="PANTHER" id="PTHR43155:SF2">
    <property type="entry name" value="CYCLIC DI-GMP PHOSPHODIESTERASE PA4108"/>
    <property type="match status" value="1"/>
</dbReference>
<dbReference type="AlphaFoldDB" id="A0A7V5VFM1"/>
<evidence type="ECO:0000256" key="2">
    <source>
        <dbReference type="SAM" id="Phobius"/>
    </source>
</evidence>
<feature type="non-terminal residue" evidence="4">
    <location>
        <position position="1"/>
    </location>
</feature>
<dbReference type="InterPro" id="IPR029016">
    <property type="entry name" value="GAF-like_dom_sf"/>
</dbReference>
<dbReference type="InterPro" id="IPR037522">
    <property type="entry name" value="HD_GYP_dom"/>
</dbReference>
<keyword evidence="2" id="KW-0472">Membrane</keyword>
<evidence type="ECO:0000256" key="1">
    <source>
        <dbReference type="SAM" id="Coils"/>
    </source>
</evidence>
<protein>
    <submittedName>
        <fullName evidence="4">HD domain-containing protein</fullName>
    </submittedName>
</protein>
<dbReference type="Gene3D" id="3.30.450.40">
    <property type="match status" value="1"/>
</dbReference>
<dbReference type="Proteomes" id="UP000885771">
    <property type="component" value="Unassembled WGS sequence"/>
</dbReference>
<gene>
    <name evidence="4" type="ORF">ENJ15_07490</name>
</gene>
<dbReference type="SUPFAM" id="SSF109604">
    <property type="entry name" value="HD-domain/PDEase-like"/>
    <property type="match status" value="1"/>
</dbReference>
<keyword evidence="1" id="KW-0175">Coiled coil</keyword>
<dbReference type="InterPro" id="IPR003607">
    <property type="entry name" value="HD/PDEase_dom"/>
</dbReference>
<keyword evidence="2" id="KW-1133">Transmembrane helix</keyword>
<dbReference type="CDD" id="cd00077">
    <property type="entry name" value="HDc"/>
    <property type="match status" value="1"/>
</dbReference>
<dbReference type="PANTHER" id="PTHR43155">
    <property type="entry name" value="CYCLIC DI-GMP PHOSPHODIESTERASE PA4108-RELATED"/>
    <property type="match status" value="1"/>
</dbReference>
<feature type="coiled-coil region" evidence="1">
    <location>
        <begin position="30"/>
        <end position="57"/>
    </location>
</feature>
<feature type="domain" description="HD-GYP" evidence="3">
    <location>
        <begin position="241"/>
        <end position="437"/>
    </location>
</feature>
<dbReference type="SUPFAM" id="SSF55781">
    <property type="entry name" value="GAF domain-like"/>
    <property type="match status" value="1"/>
</dbReference>
<feature type="transmembrane region" description="Helical" evidence="2">
    <location>
        <begin position="12"/>
        <end position="33"/>
    </location>
</feature>
<accession>A0A7V5VFM1</accession>
<evidence type="ECO:0000259" key="3">
    <source>
        <dbReference type="PROSITE" id="PS51832"/>
    </source>
</evidence>
<evidence type="ECO:0000313" key="4">
    <source>
        <dbReference type="EMBL" id="HHM02843.1"/>
    </source>
</evidence>
<dbReference type="NCBIfam" id="TIGR00277">
    <property type="entry name" value="HDIG"/>
    <property type="match status" value="1"/>
</dbReference>
<dbReference type="Gene3D" id="1.10.3210.10">
    <property type="entry name" value="Hypothetical protein af1432"/>
    <property type="match status" value="1"/>
</dbReference>
<dbReference type="InterPro" id="IPR006675">
    <property type="entry name" value="HDIG_dom"/>
</dbReference>
<sequence>LTTHGYSEAAFTILSAILFDAVGGFSLSVIGHIQRKNKELENREENLKKQYRHVRKELYLNTQMVHSLHKDVKKKNIEIKNILTMSGQLNETADTRQALESFLLTIIGQIGSDHALILTRARREHNYYSILAARGFRGSSASKVRFYLNSALMGYMDGVLEPFPVSSIPRGNLFSDEIKLLKLFEQDIFCPILIKGQMSGLLIVGKKMTGKMFTHEDLNLISIVANQTAFVMEQAQLTSEFQDIYFKTIKAMMKALEAKYVFARGHNTRTATYVSKVAAKMGLTPNEVKELTYGTLLHDVGKIAIRDKYLLDPKVFGENESLVKQKILEHTLKGAAILRSAGFDDKIVDLALHHHESFDGKGYPHKIGGRELDDGVRILSVCNTFDAMTSDRPHRKALSQVTAREYLEYNAGKRFDTQVVKAFIAHLDESRQMQKYN</sequence>
<name>A0A7V5VFM1_CALAY</name>
<proteinExistence type="predicted"/>
<reference evidence="4" key="1">
    <citation type="journal article" date="2020" name="mSystems">
        <title>Genome- and Community-Level Interaction Insights into Carbon Utilization and Element Cycling Functions of Hydrothermarchaeota in Hydrothermal Sediment.</title>
        <authorList>
            <person name="Zhou Z."/>
            <person name="Liu Y."/>
            <person name="Xu W."/>
            <person name="Pan J."/>
            <person name="Luo Z.H."/>
            <person name="Li M."/>
        </authorList>
    </citation>
    <scope>NUCLEOTIDE SEQUENCE [LARGE SCALE GENOMIC DNA]</scope>
    <source>
        <strain evidence="4">HyVt-460</strain>
    </source>
</reference>
<comment type="caution">
    <text evidence="4">The sequence shown here is derived from an EMBL/GenBank/DDBJ whole genome shotgun (WGS) entry which is preliminary data.</text>
</comment>
<keyword evidence="2" id="KW-0812">Transmembrane</keyword>
<dbReference type="EMBL" id="DRLI01000288">
    <property type="protein sequence ID" value="HHM02843.1"/>
    <property type="molecule type" value="Genomic_DNA"/>
</dbReference>
<dbReference type="PROSITE" id="PS51832">
    <property type="entry name" value="HD_GYP"/>
    <property type="match status" value="1"/>
</dbReference>
<dbReference type="Pfam" id="PF13487">
    <property type="entry name" value="HD_5"/>
    <property type="match status" value="1"/>
</dbReference>
<organism evidence="4">
    <name type="scientific">Caldithrix abyssi</name>
    <dbReference type="NCBI Taxonomy" id="187145"/>
    <lineage>
        <taxon>Bacteria</taxon>
        <taxon>Pseudomonadati</taxon>
        <taxon>Calditrichota</taxon>
        <taxon>Calditrichia</taxon>
        <taxon>Calditrichales</taxon>
        <taxon>Calditrichaceae</taxon>
        <taxon>Caldithrix</taxon>
    </lineage>
</organism>